<dbReference type="EMBL" id="FPLJ01000073">
    <property type="protein sequence ID" value="SGY96727.1"/>
    <property type="molecule type" value="Genomic_DNA"/>
</dbReference>
<dbReference type="RefSeq" id="WP_075472946.1">
    <property type="nucleotide sequence ID" value="NZ_CAWQZC010000130.1"/>
</dbReference>
<comment type="caution">
    <text evidence="1">The sequence shown here is derived from an EMBL/GenBank/DDBJ whole genome shotgun (WGS) entry which is preliminary data.</text>
</comment>
<dbReference type="Proteomes" id="UP000182660">
    <property type="component" value="Unassembled WGS sequence"/>
</dbReference>
<dbReference type="GeneID" id="61297091"/>
<evidence type="ECO:0000313" key="1">
    <source>
        <dbReference type="EMBL" id="SGY96727.1"/>
    </source>
</evidence>
<keyword evidence="2" id="KW-1185">Reference proteome</keyword>
<gene>
    <name evidence="1" type="ORF">MT2528_3259</name>
</gene>
<sequence>MKVLRYLLLFTSCVSYAEKISVENVQFQELNSLLSLGLTSVANNEASGWYSVNLQKKLDGPFKVGYQNSGYSDEMDTNYEFKDIVEGSFLNGNKDGGWKFIYVYDDGVDVYVDQTIEVHYSNNLCVKSSFSGSIGHLMPKTKHTFKDTSLCNPKAISDKAWELWTIKYKELKRKGEL</sequence>
<proteinExistence type="predicted"/>
<evidence type="ECO:0008006" key="3">
    <source>
        <dbReference type="Google" id="ProtNLM"/>
    </source>
</evidence>
<protein>
    <recommendedName>
        <fullName evidence="3">Lipoprotein</fullName>
    </recommendedName>
</protein>
<name>A0ABY1HIF1_9GAMM</name>
<reference evidence="1 2" key="1">
    <citation type="submission" date="2016-11" db="EMBL/GenBank/DDBJ databases">
        <authorList>
            <person name="Klemetsen T."/>
        </authorList>
    </citation>
    <scope>NUCLEOTIDE SEQUENCE [LARGE SCALE GENOMIC DNA]</scope>
    <source>
        <strain evidence="1">MT 2528</strain>
    </source>
</reference>
<evidence type="ECO:0000313" key="2">
    <source>
        <dbReference type="Proteomes" id="UP000182660"/>
    </source>
</evidence>
<accession>A0ABY1HIF1</accession>
<organism evidence="1 2">
    <name type="scientific">Moritella viscosa</name>
    <dbReference type="NCBI Taxonomy" id="80854"/>
    <lineage>
        <taxon>Bacteria</taxon>
        <taxon>Pseudomonadati</taxon>
        <taxon>Pseudomonadota</taxon>
        <taxon>Gammaproteobacteria</taxon>
        <taxon>Alteromonadales</taxon>
        <taxon>Moritellaceae</taxon>
        <taxon>Moritella</taxon>
    </lineage>
</organism>